<evidence type="ECO:0000313" key="3">
    <source>
        <dbReference type="EMBL" id="KAG7302246.1"/>
    </source>
</evidence>
<dbReference type="EMBL" id="JAHIBW010000018">
    <property type="protein sequence ID" value="KAG7302246.1"/>
    <property type="molecule type" value="Genomic_DNA"/>
</dbReference>
<dbReference type="Gene3D" id="3.30.70.1820">
    <property type="entry name" value="L1 transposable element, RRM domain"/>
    <property type="match status" value="1"/>
</dbReference>
<comment type="caution">
    <text evidence="3">The sequence shown here is derived from an EMBL/GenBank/DDBJ whole genome shotgun (WGS) entry which is preliminary data.</text>
</comment>
<gene>
    <name evidence="3" type="ORF">JYU34_013735</name>
</gene>
<keyword evidence="4" id="KW-1185">Reference proteome</keyword>
<dbReference type="InterPro" id="IPR057251">
    <property type="entry name" value="FP_C"/>
</dbReference>
<accession>A0ABQ7QAH8</accession>
<keyword evidence="1" id="KW-0175">Coiled coil</keyword>
<sequence>MVNCKKCKQYVSKTKGDSIQCKDCGDNYHKTCVTDSKKCDACCKPQSPKILQVDAKNSTAESVLAEINDKLSVMYSMKKQMDEMTDTIEFYAEKYQKLIEFQTETIDRLKKNDNKVADLIQKNIHLEKRNRALEERVQSLEQRDLEQNIEIVGMEKKEKEVTVELVKKLADILELNQADIESAWRVGKEKENGKPRPIVVRLRHRGARDQWLRARKSRRLTNTQLLGNNSETPIYINENVTKETRDLFWLTKAQLRATFKYIWIQNGRVLVKRNQEDKKTYQIREESDISLYNKG</sequence>
<organism evidence="3 4">
    <name type="scientific">Plutella xylostella</name>
    <name type="common">Diamondback moth</name>
    <name type="synonym">Plutella maculipennis</name>
    <dbReference type="NCBI Taxonomy" id="51655"/>
    <lineage>
        <taxon>Eukaryota</taxon>
        <taxon>Metazoa</taxon>
        <taxon>Ecdysozoa</taxon>
        <taxon>Arthropoda</taxon>
        <taxon>Hexapoda</taxon>
        <taxon>Insecta</taxon>
        <taxon>Pterygota</taxon>
        <taxon>Neoptera</taxon>
        <taxon>Endopterygota</taxon>
        <taxon>Lepidoptera</taxon>
        <taxon>Glossata</taxon>
        <taxon>Ditrysia</taxon>
        <taxon>Yponomeutoidea</taxon>
        <taxon>Plutellidae</taxon>
        <taxon>Plutella</taxon>
    </lineage>
</organism>
<dbReference type="Pfam" id="PF03258">
    <property type="entry name" value="Baculo_FP"/>
    <property type="match status" value="1"/>
</dbReference>
<proteinExistence type="predicted"/>
<evidence type="ECO:0000313" key="4">
    <source>
        <dbReference type="Proteomes" id="UP000823941"/>
    </source>
</evidence>
<protein>
    <recommendedName>
        <fullName evidence="2">Phorbol-ester/DAG-type domain-containing protein</fullName>
    </recommendedName>
</protein>
<dbReference type="PROSITE" id="PS50081">
    <property type="entry name" value="ZF_DAG_PE_2"/>
    <property type="match status" value="1"/>
</dbReference>
<evidence type="ECO:0000259" key="2">
    <source>
        <dbReference type="PROSITE" id="PS50081"/>
    </source>
</evidence>
<dbReference type="Gene3D" id="1.20.5.170">
    <property type="match status" value="1"/>
</dbReference>
<feature type="domain" description="Phorbol-ester/DAG-type" evidence="2">
    <location>
        <begin position="1"/>
        <end position="39"/>
    </location>
</feature>
<dbReference type="InterPro" id="IPR004941">
    <property type="entry name" value="FP_N"/>
</dbReference>
<reference evidence="3 4" key="1">
    <citation type="submission" date="2021-06" db="EMBL/GenBank/DDBJ databases">
        <title>A haploid diamondback moth (Plutella xylostella L.) genome assembly resolves 31 chromosomes and identifies a diamide resistance mutation.</title>
        <authorList>
            <person name="Ward C.M."/>
            <person name="Perry K.D."/>
            <person name="Baker G."/>
            <person name="Powis K."/>
            <person name="Heckel D.G."/>
            <person name="Baxter S.W."/>
        </authorList>
    </citation>
    <scope>NUCLEOTIDE SEQUENCE [LARGE SCALE GENOMIC DNA]</scope>
    <source>
        <strain evidence="3 4">LV</strain>
        <tissue evidence="3">Single pupa</tissue>
    </source>
</reference>
<dbReference type="Proteomes" id="UP000823941">
    <property type="component" value="Chromosome 18"/>
</dbReference>
<dbReference type="InterPro" id="IPR002219">
    <property type="entry name" value="PKC_DAG/PE"/>
</dbReference>
<dbReference type="Pfam" id="PF25298">
    <property type="entry name" value="Baculo_FP_2nd"/>
    <property type="match status" value="1"/>
</dbReference>
<feature type="coiled-coil region" evidence="1">
    <location>
        <begin position="92"/>
        <end position="150"/>
    </location>
</feature>
<name>A0ABQ7QAH8_PLUXY</name>
<evidence type="ECO:0000256" key="1">
    <source>
        <dbReference type="SAM" id="Coils"/>
    </source>
</evidence>